<accession>A0AAN8I2S8</accession>
<reference evidence="1 2" key="1">
    <citation type="submission" date="2022-12" db="EMBL/GenBank/DDBJ databases">
        <title>Genomic features and morphological characterization of a novel Knufia sp. strain isolated from spacecraft assembly facility.</title>
        <authorList>
            <person name="Teixeira M."/>
            <person name="Chander A.M."/>
            <person name="Stajich J.E."/>
            <person name="Venkateswaran K."/>
        </authorList>
    </citation>
    <scope>NUCLEOTIDE SEQUENCE [LARGE SCALE GENOMIC DNA]</scope>
    <source>
        <strain evidence="1 2">FJI-L2-BK-P2</strain>
    </source>
</reference>
<name>A0AAN8I2S8_9EURO</name>
<dbReference type="Proteomes" id="UP001316803">
    <property type="component" value="Unassembled WGS sequence"/>
</dbReference>
<evidence type="ECO:0000313" key="1">
    <source>
        <dbReference type="EMBL" id="KAK5949264.1"/>
    </source>
</evidence>
<organism evidence="1 2">
    <name type="scientific">Knufia fluminis</name>
    <dbReference type="NCBI Taxonomy" id="191047"/>
    <lineage>
        <taxon>Eukaryota</taxon>
        <taxon>Fungi</taxon>
        <taxon>Dikarya</taxon>
        <taxon>Ascomycota</taxon>
        <taxon>Pezizomycotina</taxon>
        <taxon>Eurotiomycetes</taxon>
        <taxon>Chaetothyriomycetidae</taxon>
        <taxon>Chaetothyriales</taxon>
        <taxon>Trichomeriaceae</taxon>
        <taxon>Knufia</taxon>
    </lineage>
</organism>
<proteinExistence type="predicted"/>
<sequence>MALSAVPPGSSSEHAKESIGNAVKLHDDDPFGIARMIQFFYTNSLDLDLGAILVDMLDEASAEPDMIMPPRMPDTGTFRIAYLMCLLADRHHISALRKHTFEHVLNDLDFAVPHSFQPFDANTYSMLVKYGHELLDLYNQLIDKLSALCVAASGRGDGHLRKVCDDIMVGDGNFAVACM</sequence>
<dbReference type="AlphaFoldDB" id="A0AAN8I2S8"/>
<dbReference type="EMBL" id="JAKLMC020000038">
    <property type="protein sequence ID" value="KAK5949264.1"/>
    <property type="molecule type" value="Genomic_DNA"/>
</dbReference>
<evidence type="ECO:0000313" key="2">
    <source>
        <dbReference type="Proteomes" id="UP001316803"/>
    </source>
</evidence>
<gene>
    <name evidence="1" type="ORF">OHC33_009805</name>
</gene>
<comment type="caution">
    <text evidence="1">The sequence shown here is derived from an EMBL/GenBank/DDBJ whole genome shotgun (WGS) entry which is preliminary data.</text>
</comment>
<protein>
    <submittedName>
        <fullName evidence="1">Uncharacterized protein</fullName>
    </submittedName>
</protein>
<keyword evidence="2" id="KW-1185">Reference proteome</keyword>